<dbReference type="SUPFAM" id="SSF56112">
    <property type="entry name" value="Protein kinase-like (PK-like)"/>
    <property type="match status" value="1"/>
</dbReference>
<dbReference type="InterPro" id="IPR011009">
    <property type="entry name" value="Kinase-like_dom_sf"/>
</dbReference>
<keyword evidence="2" id="KW-1185">Reference proteome</keyword>
<name>A0A9P5N7F6_GYMJU</name>
<accession>A0A9P5N7F6</accession>
<gene>
    <name evidence="1" type="ORF">CPB84DRAFT_1799876</name>
</gene>
<organism evidence="1 2">
    <name type="scientific">Gymnopilus junonius</name>
    <name type="common">Spectacular rustgill mushroom</name>
    <name type="synonym">Gymnopilus spectabilis subsp. junonius</name>
    <dbReference type="NCBI Taxonomy" id="109634"/>
    <lineage>
        <taxon>Eukaryota</taxon>
        <taxon>Fungi</taxon>
        <taxon>Dikarya</taxon>
        <taxon>Basidiomycota</taxon>
        <taxon>Agaricomycotina</taxon>
        <taxon>Agaricomycetes</taxon>
        <taxon>Agaricomycetidae</taxon>
        <taxon>Agaricales</taxon>
        <taxon>Agaricineae</taxon>
        <taxon>Hymenogastraceae</taxon>
        <taxon>Gymnopilus</taxon>
    </lineage>
</organism>
<dbReference type="Proteomes" id="UP000724874">
    <property type="component" value="Unassembled WGS sequence"/>
</dbReference>
<sequence length="181" mass="20857">MYLCLETKATVEFKYLRPIDEKKLLFIGENDDGKRICIKFVRRYSEAVHQKCAEMGIAPKLRGFQDIGAGWKMVVMDTLDEEYQAFKKGSLPVGAEKYLKERLVELHQANFVHGDVRDVNIMVRKDGKLGFMLVDFDWSGVIGEVRYPMNVNKSLWRPDDVSDGLLIKAKHDIAMFECIFS</sequence>
<dbReference type="AlphaFoldDB" id="A0A9P5N7F6"/>
<evidence type="ECO:0000313" key="2">
    <source>
        <dbReference type="Proteomes" id="UP000724874"/>
    </source>
</evidence>
<protein>
    <submittedName>
        <fullName evidence="1">Uncharacterized protein</fullName>
    </submittedName>
</protein>
<dbReference type="EMBL" id="JADNYJ010000276">
    <property type="protein sequence ID" value="KAF8872180.1"/>
    <property type="molecule type" value="Genomic_DNA"/>
</dbReference>
<evidence type="ECO:0000313" key="1">
    <source>
        <dbReference type="EMBL" id="KAF8872180.1"/>
    </source>
</evidence>
<reference evidence="1" key="1">
    <citation type="submission" date="2020-11" db="EMBL/GenBank/DDBJ databases">
        <authorList>
            <consortium name="DOE Joint Genome Institute"/>
            <person name="Ahrendt S."/>
            <person name="Riley R."/>
            <person name="Andreopoulos W."/>
            <person name="LaButti K."/>
            <person name="Pangilinan J."/>
            <person name="Ruiz-duenas F.J."/>
            <person name="Barrasa J.M."/>
            <person name="Sanchez-Garcia M."/>
            <person name="Camarero S."/>
            <person name="Miyauchi S."/>
            <person name="Serrano A."/>
            <person name="Linde D."/>
            <person name="Babiker R."/>
            <person name="Drula E."/>
            <person name="Ayuso-Fernandez I."/>
            <person name="Pacheco R."/>
            <person name="Padilla G."/>
            <person name="Ferreira P."/>
            <person name="Barriuso J."/>
            <person name="Kellner H."/>
            <person name="Castanera R."/>
            <person name="Alfaro M."/>
            <person name="Ramirez L."/>
            <person name="Pisabarro A.G."/>
            <person name="Kuo A."/>
            <person name="Tritt A."/>
            <person name="Lipzen A."/>
            <person name="He G."/>
            <person name="Yan M."/>
            <person name="Ng V."/>
            <person name="Cullen D."/>
            <person name="Martin F."/>
            <person name="Rosso M.-N."/>
            <person name="Henrissat B."/>
            <person name="Hibbett D."/>
            <person name="Martinez A.T."/>
            <person name="Grigoriev I.V."/>
        </authorList>
    </citation>
    <scope>NUCLEOTIDE SEQUENCE</scope>
    <source>
        <strain evidence="1">AH 44721</strain>
    </source>
</reference>
<dbReference type="OrthoDB" id="4062651at2759"/>
<comment type="caution">
    <text evidence="1">The sequence shown here is derived from an EMBL/GenBank/DDBJ whole genome shotgun (WGS) entry which is preliminary data.</text>
</comment>
<proteinExistence type="predicted"/>